<gene>
    <name evidence="1" type="ORF">PVAR5_8374</name>
</gene>
<dbReference type="EMBL" id="BAUL01000310">
    <property type="protein sequence ID" value="GAD99652.1"/>
    <property type="molecule type" value="Genomic_DNA"/>
</dbReference>
<dbReference type="eggNOG" id="ENOG502SZ12">
    <property type="taxonomic scope" value="Eukaryota"/>
</dbReference>
<keyword evidence="2" id="KW-1185">Reference proteome</keyword>
<accession>V5GFB8</accession>
<evidence type="ECO:0000313" key="2">
    <source>
        <dbReference type="Proteomes" id="UP000018001"/>
    </source>
</evidence>
<sequence>MDPFGRLPWFALRDVLSQLPDLPTLHALSLASPAMAAFLREDGSFSNIVESIISNPQREKGLYVPIQWFVRAIVLVWWRKQSIISSKERTEGRGKCHERGPISRYRHHHRDENPLTRSFPNLMDCLKYNPRDKIIIPPSTRTLRGTQEPLPRNVPPAVLCRLLKVSTRVHQITHAFFHAMIRNCMNATNMKHLPPDQDPDDGNGRFWCKTSYWCDGPVVEPSRRPRGIRHKPYDIGAPTWFEEQRLLYTVWRIVLFFVLQDGIDSVPDLFLMPDRKVHFLSPKSEDIARFWLKEGNSSGIQMEQLRCVLSWLDNQAGGEDKIKSWIFSASLPDSLGYCCPKYTAVSKQQWDSFEKEPVKMLYSPGYSYIQGCLLHSRSSPLVGARSSFWYRYGVVFWDSARLSALGFPGLHEGAEAMWFAWSSVLKEDEWETVIKVQRQRYDHERSRLETFPRRR</sequence>
<dbReference type="Proteomes" id="UP000018001">
    <property type="component" value="Unassembled WGS sequence"/>
</dbReference>
<organism evidence="1 2">
    <name type="scientific">Byssochlamys spectabilis (strain No. 5 / NBRC 109023)</name>
    <name type="common">Paecilomyces variotii</name>
    <dbReference type="NCBI Taxonomy" id="1356009"/>
    <lineage>
        <taxon>Eukaryota</taxon>
        <taxon>Fungi</taxon>
        <taxon>Dikarya</taxon>
        <taxon>Ascomycota</taxon>
        <taxon>Pezizomycotina</taxon>
        <taxon>Eurotiomycetes</taxon>
        <taxon>Eurotiomycetidae</taxon>
        <taxon>Eurotiales</taxon>
        <taxon>Thermoascaceae</taxon>
        <taxon>Paecilomyces</taxon>
    </lineage>
</organism>
<protein>
    <submittedName>
        <fullName evidence="1">Uncharacterized protein</fullName>
    </submittedName>
</protein>
<dbReference type="AlphaFoldDB" id="V5GFB8"/>
<reference evidence="2" key="1">
    <citation type="journal article" date="2014" name="Genome Announc.">
        <title>Draft genome sequence of the formaldehyde-resistant fungus Byssochlamys spectabilis No. 5 (anamorph Paecilomyces variotii No. 5) (NBRC109023).</title>
        <authorList>
            <person name="Oka T."/>
            <person name="Ekino K."/>
            <person name="Fukuda K."/>
            <person name="Nomura Y."/>
        </authorList>
    </citation>
    <scope>NUCLEOTIDE SEQUENCE [LARGE SCALE GENOMIC DNA]</scope>
    <source>
        <strain evidence="2">No. 5 / NBRC 109023</strain>
    </source>
</reference>
<proteinExistence type="predicted"/>
<dbReference type="OrthoDB" id="4358152at2759"/>
<dbReference type="InParanoid" id="V5GFB8"/>
<name>V5GFB8_BYSSN</name>
<comment type="caution">
    <text evidence="1">The sequence shown here is derived from an EMBL/GenBank/DDBJ whole genome shotgun (WGS) entry which is preliminary data.</text>
</comment>
<evidence type="ECO:0000313" key="1">
    <source>
        <dbReference type="EMBL" id="GAD99652.1"/>
    </source>
</evidence>
<dbReference type="HOGENOM" id="CLU_707867_0_0_1"/>